<evidence type="ECO:0000256" key="1">
    <source>
        <dbReference type="ARBA" id="ARBA00007692"/>
    </source>
</evidence>
<dbReference type="EMBL" id="CM001218">
    <property type="protein sequence ID" value="KEH37284.1"/>
    <property type="molecule type" value="Genomic_DNA"/>
</dbReference>
<evidence type="ECO:0000256" key="3">
    <source>
        <dbReference type="ARBA" id="ARBA00022946"/>
    </source>
</evidence>
<evidence type="ECO:0000313" key="4">
    <source>
        <dbReference type="EMBL" id="KEH37284.1"/>
    </source>
</evidence>
<keyword evidence="2" id="KW-0806">Transcription termination</keyword>
<dbReference type="AlphaFoldDB" id="A0A072V5J4"/>
<dbReference type="EnsemblPlants" id="KEH37284">
    <property type="protein sequence ID" value="KEH37284"/>
    <property type="gene ID" value="MTR_2g437060"/>
</dbReference>
<dbReference type="HOGENOM" id="CLU_034145_1_2_1"/>
<dbReference type="STRING" id="3880.A0A072V5J4"/>
<reference evidence="4 6" key="1">
    <citation type="journal article" date="2011" name="Nature">
        <title>The Medicago genome provides insight into the evolution of rhizobial symbioses.</title>
        <authorList>
            <person name="Young N.D."/>
            <person name="Debelle F."/>
            <person name="Oldroyd G.E."/>
            <person name="Geurts R."/>
            <person name="Cannon S.B."/>
            <person name="Udvardi M.K."/>
            <person name="Benedito V.A."/>
            <person name="Mayer K.F."/>
            <person name="Gouzy J."/>
            <person name="Schoof H."/>
            <person name="Van de Peer Y."/>
            <person name="Proost S."/>
            <person name="Cook D.R."/>
            <person name="Meyers B.C."/>
            <person name="Spannagl M."/>
            <person name="Cheung F."/>
            <person name="De Mita S."/>
            <person name="Krishnakumar V."/>
            <person name="Gundlach H."/>
            <person name="Zhou S."/>
            <person name="Mudge J."/>
            <person name="Bharti A.K."/>
            <person name="Murray J.D."/>
            <person name="Naoumkina M.A."/>
            <person name="Rosen B."/>
            <person name="Silverstein K.A."/>
            <person name="Tang H."/>
            <person name="Rombauts S."/>
            <person name="Zhao P.X."/>
            <person name="Zhou P."/>
            <person name="Barbe V."/>
            <person name="Bardou P."/>
            <person name="Bechner M."/>
            <person name="Bellec A."/>
            <person name="Berger A."/>
            <person name="Berges H."/>
            <person name="Bidwell S."/>
            <person name="Bisseling T."/>
            <person name="Choisne N."/>
            <person name="Couloux A."/>
            <person name="Denny R."/>
            <person name="Deshpande S."/>
            <person name="Dai X."/>
            <person name="Doyle J.J."/>
            <person name="Dudez A.M."/>
            <person name="Farmer A.D."/>
            <person name="Fouteau S."/>
            <person name="Franken C."/>
            <person name="Gibelin C."/>
            <person name="Gish J."/>
            <person name="Goldstein S."/>
            <person name="Gonzalez A.J."/>
            <person name="Green P.J."/>
            <person name="Hallab A."/>
            <person name="Hartog M."/>
            <person name="Hua A."/>
            <person name="Humphray S.J."/>
            <person name="Jeong D.H."/>
            <person name="Jing Y."/>
            <person name="Jocker A."/>
            <person name="Kenton S.M."/>
            <person name="Kim D.J."/>
            <person name="Klee K."/>
            <person name="Lai H."/>
            <person name="Lang C."/>
            <person name="Lin S."/>
            <person name="Macmil S.L."/>
            <person name="Magdelenat G."/>
            <person name="Matthews L."/>
            <person name="McCorrison J."/>
            <person name="Monaghan E.L."/>
            <person name="Mun J.H."/>
            <person name="Najar F.Z."/>
            <person name="Nicholson C."/>
            <person name="Noirot C."/>
            <person name="O'Bleness M."/>
            <person name="Paule C.R."/>
            <person name="Poulain J."/>
            <person name="Prion F."/>
            <person name="Qin B."/>
            <person name="Qu C."/>
            <person name="Retzel E.F."/>
            <person name="Riddle C."/>
            <person name="Sallet E."/>
            <person name="Samain S."/>
            <person name="Samson N."/>
            <person name="Sanders I."/>
            <person name="Saurat O."/>
            <person name="Scarpelli C."/>
            <person name="Schiex T."/>
            <person name="Segurens B."/>
            <person name="Severin A.J."/>
            <person name="Sherrier D.J."/>
            <person name="Shi R."/>
            <person name="Sims S."/>
            <person name="Singer S.R."/>
            <person name="Sinharoy S."/>
            <person name="Sterck L."/>
            <person name="Viollet A."/>
            <person name="Wang B.B."/>
            <person name="Wang K."/>
            <person name="Wang M."/>
            <person name="Wang X."/>
            <person name="Warfsmann J."/>
            <person name="Weissenbach J."/>
            <person name="White D.D."/>
            <person name="White J.D."/>
            <person name="Wiley G.B."/>
            <person name="Wincker P."/>
            <person name="Xing Y."/>
            <person name="Yang L."/>
            <person name="Yao Z."/>
            <person name="Ying F."/>
            <person name="Zhai J."/>
            <person name="Zhou L."/>
            <person name="Zuber A."/>
            <person name="Denarie J."/>
            <person name="Dixon R.A."/>
            <person name="May G.D."/>
            <person name="Schwartz D.C."/>
            <person name="Rogers J."/>
            <person name="Quetier F."/>
            <person name="Town C.D."/>
            <person name="Roe B.A."/>
        </authorList>
    </citation>
    <scope>NUCLEOTIDE SEQUENCE [LARGE SCALE GENOMIC DNA]</scope>
    <source>
        <strain evidence="4">A17</strain>
        <strain evidence="5 6">cv. Jemalong A17</strain>
    </source>
</reference>
<dbReference type="OrthoDB" id="637682at2759"/>
<dbReference type="Gene3D" id="1.25.70.10">
    <property type="entry name" value="Transcription termination factor 3, mitochondrial"/>
    <property type="match status" value="2"/>
</dbReference>
<name>A0A072V5J4_MEDTR</name>
<dbReference type="InterPro" id="IPR038538">
    <property type="entry name" value="MTERF_sf"/>
</dbReference>
<dbReference type="Proteomes" id="UP000002051">
    <property type="component" value="Chromosome 2"/>
</dbReference>
<evidence type="ECO:0000313" key="5">
    <source>
        <dbReference type="EnsemblPlants" id="KEH37284"/>
    </source>
</evidence>
<dbReference type="GO" id="GO:0006353">
    <property type="term" value="P:DNA-templated transcription termination"/>
    <property type="evidence" value="ECO:0007669"/>
    <property type="project" value="UniProtKB-KW"/>
</dbReference>
<keyword evidence="3" id="KW-0809">Transit peptide</keyword>
<keyword evidence="6" id="KW-1185">Reference proteome</keyword>
<accession>A0A072V5J4</accession>
<sequence>MFKFNNTWRHRTLTYLKGLTYHQKSQSLNPKPKPLFQHYPFPFSLHLCTNASDSTSFAVSYLIHKFGFDPQSASKLCSTYKLCFKNAQKPDSVLNFFRNHGFSDSQLHDTIAKMPGLLSCNPSKRVLPKFQFFLSKGASTSDIVNLVCKNPRVLSVSLKNQIVPTYELVYRFLQSDKEILALLNYNSNLFCDPSVQNNITMLIENGVSDSNIKRLLREHSRAFKTRDMLKLVKELKDLGFNHSKTTFGVALIAKSSTTKTLWKEKVDALKKWGWSDEDVLQAFRKQPHCMITSIDKINLVMSFWVNQLGWDAMAIAKTPDILSLSLEKRIIPRATVVQFLLNNGLRNKNASLIYPFLRTEKLFLDMFIKRFKNESSYLIKLYEEKLKLAHTKEKT</sequence>
<dbReference type="Pfam" id="PF02536">
    <property type="entry name" value="mTERF"/>
    <property type="match status" value="2"/>
</dbReference>
<reference evidence="4 6" key="2">
    <citation type="journal article" date="2014" name="BMC Genomics">
        <title>An improved genome release (version Mt4.0) for the model legume Medicago truncatula.</title>
        <authorList>
            <person name="Tang H."/>
            <person name="Krishnakumar V."/>
            <person name="Bidwell S."/>
            <person name="Rosen B."/>
            <person name="Chan A."/>
            <person name="Zhou S."/>
            <person name="Gentzbittel L."/>
            <person name="Childs K.L."/>
            <person name="Yandell M."/>
            <person name="Gundlach H."/>
            <person name="Mayer K.F."/>
            <person name="Schwartz D.C."/>
            <person name="Town C.D."/>
        </authorList>
    </citation>
    <scope>GENOME REANNOTATION</scope>
    <source>
        <strain evidence="4">A17</strain>
        <strain evidence="5 6">cv. Jemalong A17</strain>
    </source>
</reference>
<comment type="similarity">
    <text evidence="1">Belongs to the mTERF family.</text>
</comment>
<organism evidence="4 6">
    <name type="scientific">Medicago truncatula</name>
    <name type="common">Barrel medic</name>
    <name type="synonym">Medicago tribuloides</name>
    <dbReference type="NCBI Taxonomy" id="3880"/>
    <lineage>
        <taxon>Eukaryota</taxon>
        <taxon>Viridiplantae</taxon>
        <taxon>Streptophyta</taxon>
        <taxon>Embryophyta</taxon>
        <taxon>Tracheophyta</taxon>
        <taxon>Spermatophyta</taxon>
        <taxon>Magnoliopsida</taxon>
        <taxon>eudicotyledons</taxon>
        <taxon>Gunneridae</taxon>
        <taxon>Pentapetalae</taxon>
        <taxon>rosids</taxon>
        <taxon>fabids</taxon>
        <taxon>Fabales</taxon>
        <taxon>Fabaceae</taxon>
        <taxon>Papilionoideae</taxon>
        <taxon>50 kb inversion clade</taxon>
        <taxon>NPAAA clade</taxon>
        <taxon>Hologalegina</taxon>
        <taxon>IRL clade</taxon>
        <taxon>Trifolieae</taxon>
        <taxon>Medicago</taxon>
    </lineage>
</organism>
<dbReference type="SMART" id="SM00733">
    <property type="entry name" value="Mterf"/>
    <property type="match status" value="5"/>
</dbReference>
<dbReference type="GO" id="GO:0009658">
    <property type="term" value="P:chloroplast organization"/>
    <property type="evidence" value="ECO:0000318"/>
    <property type="project" value="GO_Central"/>
</dbReference>
<dbReference type="InterPro" id="IPR003690">
    <property type="entry name" value="MTERF"/>
</dbReference>
<dbReference type="GO" id="GO:0003676">
    <property type="term" value="F:nucleic acid binding"/>
    <property type="evidence" value="ECO:0007669"/>
    <property type="project" value="InterPro"/>
</dbReference>
<evidence type="ECO:0000256" key="2">
    <source>
        <dbReference type="ARBA" id="ARBA00022472"/>
    </source>
</evidence>
<dbReference type="GO" id="GO:0009507">
    <property type="term" value="C:chloroplast"/>
    <property type="evidence" value="ECO:0000318"/>
    <property type="project" value="GO_Central"/>
</dbReference>
<dbReference type="PANTHER" id="PTHR13068">
    <property type="entry name" value="CGI-12 PROTEIN-RELATED"/>
    <property type="match status" value="1"/>
</dbReference>
<dbReference type="PANTHER" id="PTHR13068:SF91">
    <property type="entry name" value="TRANSCRIPTION TERMINATION FACTOR FAMILY PROTEIN"/>
    <property type="match status" value="1"/>
</dbReference>
<keyword evidence="2" id="KW-0805">Transcription regulation</keyword>
<protein>
    <submittedName>
        <fullName evidence="4">mTERF protein</fullName>
    </submittedName>
</protein>
<keyword evidence="2" id="KW-0804">Transcription</keyword>
<reference evidence="5" key="3">
    <citation type="submission" date="2015-04" db="UniProtKB">
        <authorList>
            <consortium name="EnsemblPlants"/>
        </authorList>
    </citation>
    <scope>IDENTIFICATION</scope>
    <source>
        <strain evidence="5">cv. Jemalong A17</strain>
    </source>
</reference>
<evidence type="ECO:0000313" key="6">
    <source>
        <dbReference type="Proteomes" id="UP000002051"/>
    </source>
</evidence>
<proteinExistence type="inferred from homology"/>
<gene>
    <name evidence="4" type="ordered locus">MTR_2g437060</name>
</gene>
<dbReference type="FunFam" id="1.25.70.10:FF:000001">
    <property type="entry name" value="Mitochondrial transcription termination factor-like"/>
    <property type="match status" value="1"/>
</dbReference>